<proteinExistence type="predicted"/>
<dbReference type="AlphaFoldDB" id="A0AAN6WLT6"/>
<reference evidence="1" key="2">
    <citation type="submission" date="2023-05" db="EMBL/GenBank/DDBJ databases">
        <authorList>
            <consortium name="Lawrence Berkeley National Laboratory"/>
            <person name="Steindorff A."/>
            <person name="Hensen N."/>
            <person name="Bonometti L."/>
            <person name="Westerberg I."/>
            <person name="Brannstrom I.O."/>
            <person name="Guillou S."/>
            <person name="Cros-Aarteil S."/>
            <person name="Calhoun S."/>
            <person name="Haridas S."/>
            <person name="Kuo A."/>
            <person name="Mondo S."/>
            <person name="Pangilinan J."/>
            <person name="Riley R."/>
            <person name="Labutti K."/>
            <person name="Andreopoulos B."/>
            <person name="Lipzen A."/>
            <person name="Chen C."/>
            <person name="Yanf M."/>
            <person name="Daum C."/>
            <person name="Ng V."/>
            <person name="Clum A."/>
            <person name="Ohm R."/>
            <person name="Martin F."/>
            <person name="Silar P."/>
            <person name="Natvig D."/>
            <person name="Lalanne C."/>
            <person name="Gautier V."/>
            <person name="Ament-Velasquez S.L."/>
            <person name="Kruys A."/>
            <person name="Hutchinson M.I."/>
            <person name="Powell A.J."/>
            <person name="Barry K."/>
            <person name="Miller A.N."/>
            <person name="Grigoriev I.V."/>
            <person name="Debuchy R."/>
            <person name="Gladieux P."/>
            <person name="Thoren M.H."/>
            <person name="Johannesson H."/>
        </authorList>
    </citation>
    <scope>NUCLEOTIDE SEQUENCE</scope>
    <source>
        <strain evidence="1">PSN309</strain>
    </source>
</reference>
<organism evidence="1 2">
    <name type="scientific">Podospora australis</name>
    <dbReference type="NCBI Taxonomy" id="1536484"/>
    <lineage>
        <taxon>Eukaryota</taxon>
        <taxon>Fungi</taxon>
        <taxon>Dikarya</taxon>
        <taxon>Ascomycota</taxon>
        <taxon>Pezizomycotina</taxon>
        <taxon>Sordariomycetes</taxon>
        <taxon>Sordariomycetidae</taxon>
        <taxon>Sordariales</taxon>
        <taxon>Podosporaceae</taxon>
        <taxon>Podospora</taxon>
    </lineage>
</organism>
<reference evidence="1" key="1">
    <citation type="journal article" date="2023" name="Mol. Phylogenet. Evol.">
        <title>Genome-scale phylogeny and comparative genomics of the fungal order Sordariales.</title>
        <authorList>
            <person name="Hensen N."/>
            <person name="Bonometti L."/>
            <person name="Westerberg I."/>
            <person name="Brannstrom I.O."/>
            <person name="Guillou S."/>
            <person name="Cros-Aarteil S."/>
            <person name="Calhoun S."/>
            <person name="Haridas S."/>
            <person name="Kuo A."/>
            <person name="Mondo S."/>
            <person name="Pangilinan J."/>
            <person name="Riley R."/>
            <person name="LaButti K."/>
            <person name="Andreopoulos B."/>
            <person name="Lipzen A."/>
            <person name="Chen C."/>
            <person name="Yan M."/>
            <person name="Daum C."/>
            <person name="Ng V."/>
            <person name="Clum A."/>
            <person name="Steindorff A."/>
            <person name="Ohm R.A."/>
            <person name="Martin F."/>
            <person name="Silar P."/>
            <person name="Natvig D.O."/>
            <person name="Lalanne C."/>
            <person name="Gautier V."/>
            <person name="Ament-Velasquez S.L."/>
            <person name="Kruys A."/>
            <person name="Hutchinson M.I."/>
            <person name="Powell A.J."/>
            <person name="Barry K."/>
            <person name="Miller A.N."/>
            <person name="Grigoriev I.V."/>
            <person name="Debuchy R."/>
            <person name="Gladieux P."/>
            <person name="Hiltunen Thoren M."/>
            <person name="Johannesson H."/>
        </authorList>
    </citation>
    <scope>NUCLEOTIDE SEQUENCE</scope>
    <source>
        <strain evidence="1">PSN309</strain>
    </source>
</reference>
<sequence length="205" mass="22387">MRELVTTTEQLELGRVGFECLEGCETYLTNHGDKFTVMTKVTGDCQVARSPIFHDTLYQPPFPLAGRKSQGYGITAPGAPPPSPYVVIVGFSSQGGYIRLNCAKRGHPASKPAAKLCNIVKVEAPHPTFLSHFKMFEARFVLNRDDIFDVAAHFSLILFPTCRSCAGQFGRISPTDAVLHLPCPSSPFSNCNICKSAAIKRLPGR</sequence>
<evidence type="ECO:0000313" key="2">
    <source>
        <dbReference type="Proteomes" id="UP001302126"/>
    </source>
</evidence>
<accession>A0AAN6WLT6</accession>
<protein>
    <submittedName>
        <fullName evidence="1">Uncharacterized protein</fullName>
    </submittedName>
</protein>
<evidence type="ECO:0000313" key="1">
    <source>
        <dbReference type="EMBL" id="KAK4182682.1"/>
    </source>
</evidence>
<dbReference type="Proteomes" id="UP001302126">
    <property type="component" value="Unassembled WGS sequence"/>
</dbReference>
<comment type="caution">
    <text evidence="1">The sequence shown here is derived from an EMBL/GenBank/DDBJ whole genome shotgun (WGS) entry which is preliminary data.</text>
</comment>
<keyword evidence="2" id="KW-1185">Reference proteome</keyword>
<dbReference type="EMBL" id="MU864623">
    <property type="protein sequence ID" value="KAK4182682.1"/>
    <property type="molecule type" value="Genomic_DNA"/>
</dbReference>
<gene>
    <name evidence="1" type="ORF">QBC35DRAFT_546338</name>
</gene>
<name>A0AAN6WLT6_9PEZI</name>